<dbReference type="PANTHER" id="PTHR46847:SF1">
    <property type="entry name" value="D-ALLOSE-BINDING PERIPLASMIC PROTEIN-RELATED"/>
    <property type="match status" value="1"/>
</dbReference>
<evidence type="ECO:0000259" key="4">
    <source>
        <dbReference type="Pfam" id="PF13407"/>
    </source>
</evidence>
<name>A0ABS3JGT2_9BACT</name>
<dbReference type="Pfam" id="PF13407">
    <property type="entry name" value="Peripla_BP_4"/>
    <property type="match status" value="1"/>
</dbReference>
<dbReference type="RefSeq" id="WP_207328572.1">
    <property type="nucleotide sequence ID" value="NZ_JAFMYW010000002.1"/>
</dbReference>
<evidence type="ECO:0000313" key="6">
    <source>
        <dbReference type="Proteomes" id="UP000664628"/>
    </source>
</evidence>
<dbReference type="Gene3D" id="3.40.50.2300">
    <property type="match status" value="2"/>
</dbReference>
<protein>
    <submittedName>
        <fullName evidence="5">D-ribose ABC transporter substrate-binding protein</fullName>
    </submittedName>
</protein>
<evidence type="ECO:0000256" key="3">
    <source>
        <dbReference type="ARBA" id="ARBA00022729"/>
    </source>
</evidence>
<dbReference type="InterPro" id="IPR025997">
    <property type="entry name" value="SBP_2_dom"/>
</dbReference>
<dbReference type="InterPro" id="IPR028082">
    <property type="entry name" value="Peripla_BP_I"/>
</dbReference>
<comment type="caution">
    <text evidence="5">The sequence shown here is derived from an EMBL/GenBank/DDBJ whole genome shotgun (WGS) entry which is preliminary data.</text>
</comment>
<gene>
    <name evidence="5" type="ORF">J2I46_08485</name>
</gene>
<dbReference type="CDD" id="cd19967">
    <property type="entry name" value="PBP1_TmRBP-like"/>
    <property type="match status" value="1"/>
</dbReference>
<comment type="subcellular location">
    <subcellularLocation>
        <location evidence="1">Cell envelope</location>
    </subcellularLocation>
</comment>
<proteinExistence type="inferred from homology"/>
<accession>A0ABS3JGT2</accession>
<dbReference type="Proteomes" id="UP000664628">
    <property type="component" value="Unassembled WGS sequence"/>
</dbReference>
<comment type="similarity">
    <text evidence="2">Belongs to the bacterial solute-binding protein 2 family.</text>
</comment>
<dbReference type="EMBL" id="JAFMYW010000002">
    <property type="protein sequence ID" value="MBO0948613.1"/>
    <property type="molecule type" value="Genomic_DNA"/>
</dbReference>
<reference evidence="5 6" key="1">
    <citation type="submission" date="2021-03" db="EMBL/GenBank/DDBJ databases">
        <title>Fibrella sp. HMF5405 genome sequencing and assembly.</title>
        <authorList>
            <person name="Kang H."/>
            <person name="Kim H."/>
            <person name="Bae S."/>
            <person name="Joh K."/>
        </authorList>
    </citation>
    <scope>NUCLEOTIDE SEQUENCE [LARGE SCALE GENOMIC DNA]</scope>
    <source>
        <strain evidence="5 6">HMF5405</strain>
    </source>
</reference>
<evidence type="ECO:0000256" key="1">
    <source>
        <dbReference type="ARBA" id="ARBA00004196"/>
    </source>
</evidence>
<dbReference type="PANTHER" id="PTHR46847">
    <property type="entry name" value="D-ALLOSE-BINDING PERIPLASMIC PROTEIN-RELATED"/>
    <property type="match status" value="1"/>
</dbReference>
<feature type="domain" description="Periplasmic binding protein" evidence="4">
    <location>
        <begin position="48"/>
        <end position="301"/>
    </location>
</feature>
<organism evidence="5 6">
    <name type="scientific">Fibrella forsythiae</name>
    <dbReference type="NCBI Taxonomy" id="2817061"/>
    <lineage>
        <taxon>Bacteria</taxon>
        <taxon>Pseudomonadati</taxon>
        <taxon>Bacteroidota</taxon>
        <taxon>Cytophagia</taxon>
        <taxon>Cytophagales</taxon>
        <taxon>Spirosomataceae</taxon>
        <taxon>Fibrella</taxon>
    </lineage>
</organism>
<keyword evidence="3" id="KW-0732">Signal</keyword>
<evidence type="ECO:0000256" key="2">
    <source>
        <dbReference type="ARBA" id="ARBA00007639"/>
    </source>
</evidence>
<keyword evidence="6" id="KW-1185">Reference proteome</keyword>
<sequence>MNSLLHLLQLTFRKVVPPPGALGLFCCIVLFSACHSASDSVNTPKKMAVIVSTLNNPWFVVLAESAAAEAKLLGYETKIFDSQNNTALEADHVENAIVSGFNAILLNPTDSDGSIVNVMKAKEAGLPVFCMDREVNASGAATAQILSDNYSGCVAIGEDFVKGLNKKGTYVEILGLVGDNNTWNRSKGFHSVVDRYPGLKMVAQQSADFDRNKAMDVLESMLQAHPDINAVFCGNDAMAMGAYQALVAAGKASDVGVYGFDGADDVMNSIRDRKIKATGMQSPQVMAQTAARYADAYIKGKRDFAQRVPVAVELVTQKNIADYLTLTRP</sequence>
<dbReference type="SUPFAM" id="SSF53822">
    <property type="entry name" value="Periplasmic binding protein-like I"/>
    <property type="match status" value="1"/>
</dbReference>
<evidence type="ECO:0000313" key="5">
    <source>
        <dbReference type="EMBL" id="MBO0948613.1"/>
    </source>
</evidence>